<name>G7GZ94_9ACTN</name>
<keyword evidence="2" id="KW-1185">Reference proteome</keyword>
<dbReference type="Proteomes" id="UP000035088">
    <property type="component" value="Unassembled WGS sequence"/>
</dbReference>
<reference evidence="1 2" key="1">
    <citation type="submission" date="2011-11" db="EMBL/GenBank/DDBJ databases">
        <title>Whole genome shotgun sequence of Gordonia araii NBRC 100433.</title>
        <authorList>
            <person name="Yoshida Y."/>
            <person name="Hosoyama A."/>
            <person name="Tsuchikane K."/>
            <person name="Katsumata H."/>
            <person name="Yamazaki S."/>
            <person name="Fujita N."/>
        </authorList>
    </citation>
    <scope>NUCLEOTIDE SEQUENCE [LARGE SCALE GENOMIC DNA]</scope>
    <source>
        <strain evidence="1 2">NBRC 100433</strain>
    </source>
</reference>
<evidence type="ECO:0000313" key="1">
    <source>
        <dbReference type="EMBL" id="GAB08919.1"/>
    </source>
</evidence>
<protein>
    <recommendedName>
        <fullName evidence="3">DUF4247 domain-containing protein</fullName>
    </recommendedName>
</protein>
<evidence type="ECO:0008006" key="3">
    <source>
        <dbReference type="Google" id="ProtNLM"/>
    </source>
</evidence>
<sequence length="149" mass="15808">MIIGIITAVTVITLMATCAVDNNGDARKYIQTTYARNAALDDGSSIVAYVADGDVNAVAKDISSAQRPTDNRAGANAVGNVDGARFLQYPDYLVGLFPYGANQTRVMLSSDYRSGYNHYHSYVGGFWVPTPNYSGRGSGYRGGGSGFGK</sequence>
<gene>
    <name evidence="1" type="ORF">GOARA_021_01570</name>
</gene>
<dbReference type="EMBL" id="BAEE01000021">
    <property type="protein sequence ID" value="GAB08919.1"/>
    <property type="molecule type" value="Genomic_DNA"/>
</dbReference>
<dbReference type="Pfam" id="PF14042">
    <property type="entry name" value="DUF4247"/>
    <property type="match status" value="1"/>
</dbReference>
<dbReference type="InterPro" id="IPR025341">
    <property type="entry name" value="DUF4247"/>
</dbReference>
<proteinExistence type="predicted"/>
<organism evidence="1 2">
    <name type="scientific">Gordonia araii NBRC 100433</name>
    <dbReference type="NCBI Taxonomy" id="1073574"/>
    <lineage>
        <taxon>Bacteria</taxon>
        <taxon>Bacillati</taxon>
        <taxon>Actinomycetota</taxon>
        <taxon>Actinomycetes</taxon>
        <taxon>Mycobacteriales</taxon>
        <taxon>Gordoniaceae</taxon>
        <taxon>Gordonia</taxon>
    </lineage>
</organism>
<dbReference type="AlphaFoldDB" id="G7GZ94"/>
<comment type="caution">
    <text evidence="1">The sequence shown here is derived from an EMBL/GenBank/DDBJ whole genome shotgun (WGS) entry which is preliminary data.</text>
</comment>
<accession>G7GZ94</accession>
<evidence type="ECO:0000313" key="2">
    <source>
        <dbReference type="Proteomes" id="UP000035088"/>
    </source>
</evidence>
<dbReference type="STRING" id="1073574.GOARA_021_01570"/>